<accession>A0ABR2KDX6</accession>
<gene>
    <name evidence="1" type="ORF">M9Y10_033837</name>
</gene>
<protein>
    <submittedName>
        <fullName evidence="1">Uncharacterized protein</fullName>
    </submittedName>
</protein>
<keyword evidence="2" id="KW-1185">Reference proteome</keyword>
<evidence type="ECO:0000313" key="2">
    <source>
        <dbReference type="Proteomes" id="UP001470230"/>
    </source>
</evidence>
<evidence type="ECO:0000313" key="1">
    <source>
        <dbReference type="EMBL" id="KAK8889093.1"/>
    </source>
</evidence>
<comment type="caution">
    <text evidence="1">The sequence shown here is derived from an EMBL/GenBank/DDBJ whole genome shotgun (WGS) entry which is preliminary data.</text>
</comment>
<dbReference type="EMBL" id="JAPFFF010000005">
    <property type="protein sequence ID" value="KAK8889093.1"/>
    <property type="molecule type" value="Genomic_DNA"/>
</dbReference>
<proteinExistence type="predicted"/>
<organism evidence="1 2">
    <name type="scientific">Tritrichomonas musculus</name>
    <dbReference type="NCBI Taxonomy" id="1915356"/>
    <lineage>
        <taxon>Eukaryota</taxon>
        <taxon>Metamonada</taxon>
        <taxon>Parabasalia</taxon>
        <taxon>Tritrichomonadida</taxon>
        <taxon>Tritrichomonadidae</taxon>
        <taxon>Tritrichomonas</taxon>
    </lineage>
</organism>
<name>A0ABR2KDX6_9EUKA</name>
<sequence length="280" mass="33207">MKRNQRSRNQLSYAKVRERCDESPKIKELLKNYMPIRGLGLIFDIKQFLCKPALSHLVSSLLKMAGNQDFTSHQIDRFSEAKKDKILTKTFIDKCDLISEEFIISAIDNMKSDDAIKERLKKLRVQGKTFIEKVLEKMKAIRNKKDVDEKNSSIEIEDESNNEKEFLQNDLIEFNFFEDEKNGQEEFNFFEDGQNNLIETNHFEDGQNRQEEFKSVEDEQNSQVEFMYFEDEQNNQNEIYFFEDGQNSQNEFIYVDDKQDSSIEFSFENEQNGFDSNENK</sequence>
<dbReference type="Proteomes" id="UP001470230">
    <property type="component" value="Unassembled WGS sequence"/>
</dbReference>
<reference evidence="1 2" key="1">
    <citation type="submission" date="2024-04" db="EMBL/GenBank/DDBJ databases">
        <title>Tritrichomonas musculus Genome.</title>
        <authorList>
            <person name="Alves-Ferreira E."/>
            <person name="Grigg M."/>
            <person name="Lorenzi H."/>
            <person name="Galac M."/>
        </authorList>
    </citation>
    <scope>NUCLEOTIDE SEQUENCE [LARGE SCALE GENOMIC DNA]</scope>
    <source>
        <strain evidence="1 2">EAF2021</strain>
    </source>
</reference>